<dbReference type="Pfam" id="PF09763">
    <property type="entry name" value="Sec3_CC"/>
    <property type="match status" value="1"/>
</dbReference>
<dbReference type="GeneID" id="100084604"/>
<dbReference type="Pfam" id="PF15277">
    <property type="entry name" value="Sec3-PIP2_bind"/>
    <property type="match status" value="1"/>
</dbReference>
<dbReference type="GO" id="GO:0000145">
    <property type="term" value="C:exocyst"/>
    <property type="evidence" value="ECO:0000318"/>
    <property type="project" value="GO_Central"/>
</dbReference>
<evidence type="ECO:0000256" key="2">
    <source>
        <dbReference type="ARBA" id="ARBA00022448"/>
    </source>
</evidence>
<dbReference type="InterPro" id="IPR019160">
    <property type="entry name" value="Sec3_CC"/>
</dbReference>
<dbReference type="Pfam" id="PF20654">
    <property type="entry name" value="Sec3_C-term"/>
    <property type="match status" value="1"/>
</dbReference>
<dbReference type="Gene3D" id="2.30.29.90">
    <property type="match status" value="1"/>
</dbReference>
<dbReference type="InterPro" id="IPR048628">
    <property type="entry name" value="Sec3_C"/>
</dbReference>
<evidence type="ECO:0000256" key="5">
    <source>
        <dbReference type="SAM" id="Coils"/>
    </source>
</evidence>
<dbReference type="Bgee" id="ENSOANG00000014489">
    <property type="expression patterns" value="Expressed in testis and 2 other cell types or tissues"/>
</dbReference>
<feature type="coiled-coil region" evidence="5">
    <location>
        <begin position="223"/>
        <end position="257"/>
    </location>
</feature>
<evidence type="ECO:0000256" key="4">
    <source>
        <dbReference type="ARBA" id="ARBA00023054"/>
    </source>
</evidence>
<dbReference type="KEGG" id="oaa:100084604"/>
<dbReference type="FunFam" id="2.30.29.90:FF:000010">
    <property type="entry name" value="Uncharacterized protein"/>
    <property type="match status" value="1"/>
</dbReference>
<keyword evidence="7" id="KW-1133">Transmembrane helix</keyword>
<dbReference type="SMART" id="SM01313">
    <property type="entry name" value="Sec3-PIP2_bind"/>
    <property type="match status" value="1"/>
</dbReference>
<keyword evidence="4 5" id="KW-0175">Coiled coil</keyword>
<keyword evidence="3" id="KW-0268">Exocytosis</keyword>
<dbReference type="Ensembl" id="ENSOANT00000073009.1">
    <property type="protein sequence ID" value="ENSOANP00000051700.1"/>
    <property type="gene ID" value="ENSOANG00000014489.3"/>
</dbReference>
<dbReference type="Proteomes" id="UP000002279">
    <property type="component" value="Chromosome 6"/>
</dbReference>
<dbReference type="GO" id="GO:0006893">
    <property type="term" value="P:Golgi to plasma membrane transport"/>
    <property type="evidence" value="ECO:0000318"/>
    <property type="project" value="GO_Central"/>
</dbReference>
<dbReference type="GO" id="GO:0005886">
    <property type="term" value="C:plasma membrane"/>
    <property type="evidence" value="ECO:0000318"/>
    <property type="project" value="GO_Central"/>
</dbReference>
<reference evidence="9 10" key="1">
    <citation type="journal article" date="2008" name="Nature">
        <title>Genome analysis of the platypus reveals unique signatures of evolution.</title>
        <authorList>
            <person name="Warren W.C."/>
            <person name="Hillier L.W."/>
            <person name="Marshall Graves J.A."/>
            <person name="Birney E."/>
            <person name="Ponting C.P."/>
            <person name="Grutzner F."/>
            <person name="Belov K."/>
            <person name="Miller W."/>
            <person name="Clarke L."/>
            <person name="Chinwalla A.T."/>
            <person name="Yang S.P."/>
            <person name="Heger A."/>
            <person name="Locke D.P."/>
            <person name="Miethke P."/>
            <person name="Waters P.D."/>
            <person name="Veyrunes F."/>
            <person name="Fulton L."/>
            <person name="Fulton B."/>
            <person name="Graves T."/>
            <person name="Wallis J."/>
            <person name="Puente X.S."/>
            <person name="Lopez-Otin C."/>
            <person name="Ordonez G.R."/>
            <person name="Eichler E.E."/>
            <person name="Chen L."/>
            <person name="Cheng Z."/>
            <person name="Deakin J.E."/>
            <person name="Alsop A."/>
            <person name="Thompson K."/>
            <person name="Kirby P."/>
            <person name="Papenfuss A.T."/>
            <person name="Wakefield M.J."/>
            <person name="Olender T."/>
            <person name="Lancet D."/>
            <person name="Huttley G.A."/>
            <person name="Smit A.F."/>
            <person name="Pask A."/>
            <person name="Temple-Smith P."/>
            <person name="Batzer M.A."/>
            <person name="Walker J.A."/>
            <person name="Konkel M.K."/>
            <person name="Harris R.S."/>
            <person name="Whittington C.M."/>
            <person name="Wong E.S."/>
            <person name="Gemmell N.J."/>
            <person name="Buschiazzo E."/>
            <person name="Vargas Jentzsch I.M."/>
            <person name="Merkel A."/>
            <person name="Schmitz J."/>
            <person name="Zemann A."/>
            <person name="Churakov G."/>
            <person name="Kriegs J.O."/>
            <person name="Brosius J."/>
            <person name="Murchison E.P."/>
            <person name="Sachidanandam R."/>
            <person name="Smith C."/>
            <person name="Hannon G.J."/>
            <person name="Tsend-Ayush E."/>
            <person name="McMillan D."/>
            <person name="Attenborough R."/>
            <person name="Rens W."/>
            <person name="Ferguson-Smith M."/>
            <person name="Lefevre C.M."/>
            <person name="Sharp J.A."/>
            <person name="Nicholas K.R."/>
            <person name="Ray D.A."/>
            <person name="Kube M."/>
            <person name="Reinhardt R."/>
            <person name="Pringle T.H."/>
            <person name="Taylor J."/>
            <person name="Jones R.C."/>
            <person name="Nixon B."/>
            <person name="Dacheux J.L."/>
            <person name="Niwa H."/>
            <person name="Sekita Y."/>
            <person name="Huang X."/>
            <person name="Stark A."/>
            <person name="Kheradpour P."/>
            <person name="Kellis M."/>
            <person name="Flicek P."/>
            <person name="Chen Y."/>
            <person name="Webber C."/>
            <person name="Hardison R."/>
            <person name="Nelson J."/>
            <person name="Hallsworth-Pepin K."/>
            <person name="Delehaunty K."/>
            <person name="Markovic C."/>
            <person name="Minx P."/>
            <person name="Feng Y."/>
            <person name="Kremitzki C."/>
            <person name="Mitreva M."/>
            <person name="Glasscock J."/>
            <person name="Wylie T."/>
            <person name="Wohldmann P."/>
            <person name="Thiru P."/>
            <person name="Nhan M.N."/>
            <person name="Pohl C.S."/>
            <person name="Smith S.M."/>
            <person name="Hou S."/>
            <person name="Nefedov M."/>
            <person name="de Jong P.J."/>
            <person name="Renfree M.B."/>
            <person name="Mardis E.R."/>
            <person name="Wilson R.K."/>
        </authorList>
    </citation>
    <scope>NUCLEOTIDE SEQUENCE [LARGE SCALE GENOMIC DNA]</scope>
    <source>
        <strain evidence="9 10">Glennie</strain>
    </source>
</reference>
<dbReference type="OMA" id="PCVSRFQ"/>
<accession>A0A6I8PCV7</accession>
<dbReference type="InterPro" id="IPR028258">
    <property type="entry name" value="Sec3-PIP2_bind"/>
</dbReference>
<dbReference type="GO" id="GO:0006887">
    <property type="term" value="P:exocytosis"/>
    <property type="evidence" value="ECO:0000318"/>
    <property type="project" value="GO_Central"/>
</dbReference>
<dbReference type="RefSeq" id="XP_039768339.1">
    <property type="nucleotide sequence ID" value="XM_039912405.1"/>
</dbReference>
<keyword evidence="7" id="KW-0472">Membrane</keyword>
<reference evidence="9" key="3">
    <citation type="submission" date="2025-09" db="UniProtKB">
        <authorList>
            <consortium name="Ensembl"/>
        </authorList>
    </citation>
    <scope>IDENTIFICATION</scope>
    <source>
        <strain evidence="9">Glennie</strain>
    </source>
</reference>
<evidence type="ECO:0000256" key="6">
    <source>
        <dbReference type="SAM" id="MobiDB-lite"/>
    </source>
</evidence>
<feature type="transmembrane region" description="Helical" evidence="7">
    <location>
        <begin position="35"/>
        <end position="53"/>
    </location>
</feature>
<dbReference type="OrthoDB" id="27109at2759"/>
<protein>
    <recommendedName>
        <fullName evidence="8">Exocyst complex component Sec3 PIP2-binding N-terminal domain-containing protein</fullName>
    </recommendedName>
</protein>
<evidence type="ECO:0000313" key="9">
    <source>
        <dbReference type="Ensembl" id="ENSOANP00000051700.1"/>
    </source>
</evidence>
<proteinExistence type="inferred from homology"/>
<feature type="domain" description="Exocyst complex component Sec3 PIP2-binding N-terminal" evidence="8">
    <location>
        <begin position="31"/>
        <end position="122"/>
    </location>
</feature>
<dbReference type="RefSeq" id="XP_028923580.1">
    <property type="nucleotide sequence ID" value="XM_029067747.2"/>
</dbReference>
<evidence type="ECO:0000313" key="10">
    <source>
        <dbReference type="Proteomes" id="UP000002279"/>
    </source>
</evidence>
<feature type="region of interest" description="Disordered" evidence="6">
    <location>
        <begin position="439"/>
        <end position="480"/>
    </location>
</feature>
<dbReference type="PANTHER" id="PTHR16092">
    <property type="entry name" value="SEC3/SYNTAXIN-RELATED"/>
    <property type="match status" value="1"/>
</dbReference>
<keyword evidence="7" id="KW-0812">Transmembrane</keyword>
<gene>
    <name evidence="9" type="primary">LOC100084604</name>
</gene>
<dbReference type="InParanoid" id="A0A6I8PCV7"/>
<keyword evidence="10" id="KW-1185">Reference proteome</keyword>
<organism evidence="9 10">
    <name type="scientific">Ornithorhynchus anatinus</name>
    <name type="common">Duckbill platypus</name>
    <dbReference type="NCBI Taxonomy" id="9258"/>
    <lineage>
        <taxon>Eukaryota</taxon>
        <taxon>Metazoa</taxon>
        <taxon>Chordata</taxon>
        <taxon>Craniata</taxon>
        <taxon>Vertebrata</taxon>
        <taxon>Euteleostomi</taxon>
        <taxon>Mammalia</taxon>
        <taxon>Monotremata</taxon>
        <taxon>Ornithorhynchidae</taxon>
        <taxon>Ornithorhynchus</taxon>
    </lineage>
</organism>
<dbReference type="PANTHER" id="PTHR16092:SF20">
    <property type="entry name" value="EXOCYST COMPLEX COMPONENT SEC3 PIP2-BINDING N-TERMINAL DOMAIN-CONTAINING PROTEIN"/>
    <property type="match status" value="1"/>
</dbReference>
<evidence type="ECO:0000256" key="3">
    <source>
        <dbReference type="ARBA" id="ARBA00022483"/>
    </source>
</evidence>
<evidence type="ECO:0000259" key="8">
    <source>
        <dbReference type="SMART" id="SM01313"/>
    </source>
</evidence>
<evidence type="ECO:0000256" key="1">
    <source>
        <dbReference type="ARBA" id="ARBA00006518"/>
    </source>
</evidence>
<reference evidence="9" key="2">
    <citation type="submission" date="2025-08" db="UniProtKB">
        <authorList>
            <consortium name="Ensembl"/>
        </authorList>
    </citation>
    <scope>IDENTIFICATION</scope>
    <source>
        <strain evidence="9">Glennie</strain>
    </source>
</reference>
<name>A0A6I8PCV7_ORNAN</name>
<evidence type="ECO:0000256" key="7">
    <source>
        <dbReference type="SAM" id="Phobius"/>
    </source>
</evidence>
<comment type="similarity">
    <text evidence="1">Belongs to the SEC3 family.</text>
</comment>
<dbReference type="CDD" id="cd14683">
    <property type="entry name" value="PH-EXOC1"/>
    <property type="match status" value="1"/>
</dbReference>
<dbReference type="GeneTree" id="ENSGT00940000166719"/>
<dbReference type="AlphaFoldDB" id="A0A6I8PCV7"/>
<dbReference type="GO" id="GO:0005546">
    <property type="term" value="F:phosphatidylinositol-4,5-bisphosphate binding"/>
    <property type="evidence" value="ECO:0000318"/>
    <property type="project" value="GO_Central"/>
</dbReference>
<keyword evidence="2" id="KW-0813">Transport</keyword>
<sequence length="863" mass="99510">MASTWNVLQGDVFTPSGEKLLEIAHVWKTGKKKKTAVLCIIVGASLPVQLFLVKVRRADRGEQYKRTDKWPLKDLKLVDGKQANQETPEFDLRFDKIYRWTASSSDEKNTLLRCLWKLNRRHLSGRIAFVNVPLESVEGYQRLQEERKADSEFTVPEEETEYQEMTPKESADMLKLMEEYEPLVSNSVAFVERLSRDLQLLDEANLQSVISSEQQVAQLVGFIDEALEEVADVEETLQIYEKLLGTMKQQMDHIQRRNSFLQLIDTNQEKLMNEILFLVDKLNLSTKHYEALSSGDLSTPKKVKACSAAVGALTSCMNVQIQPAYRKLQAVAEQLIKFETLRQNFENGFVSHIVNIFEQQGRGHVSWVMRPERKLIVPSHGDRHRDLLLFVPLMTWLKNTNPALFQDLPKVYTRNLSKLYERQIRLFFERARMLLERPKESSHEGLDKLANSPANDPSPPRRSSLADSVDGEGEESDRGNMGKILERILRELEPLYTAEQTFITKFFLPNQDGHQEILDPNEVNLASLAASRHTRTTPQLDESIIQMLKEIFASLESELKNFIGACQRVHQFSFLQILVTLNDYSSDARATPSTSSSAFFVSVLSQILYQARSTFGNRVASLCKEIEDAKVSGKMRLGVLPFISRFEEFVTVSEDAFKSTKRREDLDRAHGKLIGLVFKSIDKLSSTNLKINADMVKMENFHHIHCFLSQMKIQILEDRRKEAKKRYSEHLDRYVIKYLGQPLEKLNCFFDGVKTRLAQGVKEEEVSFQLAYSKQELRKVIEKYPGKEVKRSLEVLYKKIIKHLSPEENLLPLVWHAMEKEVLQQYHEFDHLIHRCYQGSGIALDFSVEDLLEYFETITQSNL</sequence>